<organism evidence="1 2">
    <name type="scientific">Yanshouia hominis</name>
    <dbReference type="NCBI Taxonomy" id="2763673"/>
    <lineage>
        <taxon>Bacteria</taxon>
        <taxon>Bacillati</taxon>
        <taxon>Bacillota</taxon>
        <taxon>Clostridia</taxon>
        <taxon>Eubacteriales</taxon>
        <taxon>Oscillospiraceae</taxon>
        <taxon>Yanshouia</taxon>
    </lineage>
</organism>
<comment type="caution">
    <text evidence="1">The sequence shown here is derived from an EMBL/GenBank/DDBJ whole genome shotgun (WGS) entry which is preliminary data.</text>
</comment>
<gene>
    <name evidence="1" type="ORF">H8717_02245</name>
</gene>
<evidence type="ECO:0000313" key="1">
    <source>
        <dbReference type="EMBL" id="MBC8575233.1"/>
    </source>
</evidence>
<sequence length="130" mass="14330">MNIKNTLCTFAGVGGAIVAGLLLKNSLTTKQSANVQAIISEPEECFAGIPLSKLTEVAKQIYHGLYCSIDKWGFLIFHYNSNRGHQTFHAQMTLDDTGKLINLSGHYPGQLRSGADEFAKKANELFHFKK</sequence>
<dbReference type="Proteomes" id="UP000658131">
    <property type="component" value="Unassembled WGS sequence"/>
</dbReference>
<dbReference type="EMBL" id="JACRTB010000003">
    <property type="protein sequence ID" value="MBC8575233.1"/>
    <property type="molecule type" value="Genomic_DNA"/>
</dbReference>
<accession>A0ABR7NHS0</accession>
<reference evidence="1 2" key="1">
    <citation type="submission" date="2020-08" db="EMBL/GenBank/DDBJ databases">
        <title>Genome public.</title>
        <authorList>
            <person name="Liu C."/>
            <person name="Sun Q."/>
        </authorList>
    </citation>
    <scope>NUCLEOTIDE SEQUENCE [LARGE SCALE GENOMIC DNA]</scope>
    <source>
        <strain evidence="1 2">BX1</strain>
    </source>
</reference>
<evidence type="ECO:0000313" key="2">
    <source>
        <dbReference type="Proteomes" id="UP000658131"/>
    </source>
</evidence>
<protein>
    <submittedName>
        <fullName evidence="1">Uncharacterized protein</fullName>
    </submittedName>
</protein>
<name>A0ABR7NHS0_9FIRM</name>
<proteinExistence type="predicted"/>
<keyword evidence="2" id="KW-1185">Reference proteome</keyword>
<dbReference type="RefSeq" id="WP_262398881.1">
    <property type="nucleotide sequence ID" value="NZ_JACRTB010000003.1"/>
</dbReference>